<protein>
    <submittedName>
        <fullName evidence="1">Uncharacterized protein</fullName>
    </submittedName>
</protein>
<reference evidence="1" key="1">
    <citation type="journal article" date="2021" name="Nat. Commun.">
        <title>Genetic determinants of endophytism in the Arabidopsis root mycobiome.</title>
        <authorList>
            <person name="Mesny F."/>
            <person name="Miyauchi S."/>
            <person name="Thiergart T."/>
            <person name="Pickel B."/>
            <person name="Atanasova L."/>
            <person name="Karlsson M."/>
            <person name="Huettel B."/>
            <person name="Barry K.W."/>
            <person name="Haridas S."/>
            <person name="Chen C."/>
            <person name="Bauer D."/>
            <person name="Andreopoulos W."/>
            <person name="Pangilinan J."/>
            <person name="LaButti K."/>
            <person name="Riley R."/>
            <person name="Lipzen A."/>
            <person name="Clum A."/>
            <person name="Drula E."/>
            <person name="Henrissat B."/>
            <person name="Kohler A."/>
            <person name="Grigoriev I.V."/>
            <person name="Martin F.M."/>
            <person name="Hacquard S."/>
        </authorList>
    </citation>
    <scope>NUCLEOTIDE SEQUENCE</scope>
    <source>
        <strain evidence="1">MPI-CAGE-AT-0021</strain>
    </source>
</reference>
<name>A0A9P9E001_9HYPO</name>
<dbReference type="OrthoDB" id="4505438at2759"/>
<accession>A0A9P9E001</accession>
<sequence>MSASSGLRGTCSVCSHMYNEHNRYRCTGRDKKKVDKKKHQWVQCTARWYVCQQGNHAFMGDRKNAYLVCHDCKSHPGGGPDGTGPEGSYATADDAQSYDVGEEEQWQWDSTYQRYYCVDAYGNTVWAEDQGQSSSSNWQQ</sequence>
<organism evidence="1 2">
    <name type="scientific">Dactylonectria estremocensis</name>
    <dbReference type="NCBI Taxonomy" id="1079267"/>
    <lineage>
        <taxon>Eukaryota</taxon>
        <taxon>Fungi</taxon>
        <taxon>Dikarya</taxon>
        <taxon>Ascomycota</taxon>
        <taxon>Pezizomycotina</taxon>
        <taxon>Sordariomycetes</taxon>
        <taxon>Hypocreomycetidae</taxon>
        <taxon>Hypocreales</taxon>
        <taxon>Nectriaceae</taxon>
        <taxon>Dactylonectria</taxon>
    </lineage>
</organism>
<evidence type="ECO:0000313" key="1">
    <source>
        <dbReference type="EMBL" id="KAH7129669.1"/>
    </source>
</evidence>
<dbReference type="Proteomes" id="UP000717696">
    <property type="component" value="Unassembled WGS sequence"/>
</dbReference>
<dbReference type="EMBL" id="JAGMUU010000020">
    <property type="protein sequence ID" value="KAH7129669.1"/>
    <property type="molecule type" value="Genomic_DNA"/>
</dbReference>
<evidence type="ECO:0000313" key="2">
    <source>
        <dbReference type="Proteomes" id="UP000717696"/>
    </source>
</evidence>
<keyword evidence="2" id="KW-1185">Reference proteome</keyword>
<gene>
    <name evidence="1" type="ORF">B0J13DRAFT_563173</name>
</gene>
<dbReference type="AlphaFoldDB" id="A0A9P9E001"/>
<proteinExistence type="predicted"/>
<comment type="caution">
    <text evidence="1">The sequence shown here is derived from an EMBL/GenBank/DDBJ whole genome shotgun (WGS) entry which is preliminary data.</text>
</comment>